<dbReference type="PANTHER" id="PTHR21310">
    <property type="entry name" value="AMINOGLYCOSIDE PHOSPHOTRANSFERASE-RELATED-RELATED"/>
    <property type="match status" value="1"/>
</dbReference>
<dbReference type="InterPro" id="IPR051678">
    <property type="entry name" value="AGP_Transferase"/>
</dbReference>
<sequence>MERLSDSWQGFDSLKPDSEKHKRIQLMFSSANFEYLETCAIESRRKHQPGLPPDVLCRTDLNHFTSGFNNVVLEIAFSDNVIWVARIPHQTLGSNDKTALLSEIATMRIIQQHTNIPIPRVFNFGMSADQPFGYPYMFMEHRGHSLPNGLATTIPSEHHPKVAKQLSNVFTELQNLTLSRIGRLWREDQADQPVEVIAMDWHASPGPLETSFKYFYNQRQAENRESIDSHPDDPDWLTACWVLKSGFTHMAIEDRVRGPFPLCHLDLHFGNIPFDKEYNLTGIIDWSNAQAAPLEQLSVCPEFATSPGMSDEENQPMVDLMNLVVQSIREIEQNQERKPPLDNPDLDILGQSSLTPLSTYMASKSAEITYRQYMSSPRGSLFAGKMVAGLIFGKGVTWDQLKEVYAFASEIQPLAWTYMMAL</sequence>
<dbReference type="Gene3D" id="3.90.1200.10">
    <property type="match status" value="1"/>
</dbReference>
<reference evidence="2" key="2">
    <citation type="submission" date="2012-05" db="EMBL/GenBank/DDBJ databases">
        <title>Annotation of the Genome Sequence of Fusarium oxysporum f. sp. melonis 26406.</title>
        <authorList>
            <consortium name="The Broad Institute Genomics Platform"/>
            <person name="Ma L.-J."/>
            <person name="Corby-Kistler H."/>
            <person name="Broz K."/>
            <person name="Gale L.R."/>
            <person name="Jonkers W."/>
            <person name="O'Donnell K."/>
            <person name="Ploetz R."/>
            <person name="Steinberg C."/>
            <person name="Schwartz D.C."/>
            <person name="VanEtten H."/>
            <person name="Zhou S."/>
            <person name="Young S.K."/>
            <person name="Zeng Q."/>
            <person name="Gargeya S."/>
            <person name="Fitzgerald M."/>
            <person name="Abouelleil A."/>
            <person name="Alvarado L."/>
            <person name="Chapman S.B."/>
            <person name="Gainer-Dewar J."/>
            <person name="Goldberg J."/>
            <person name="Griggs A."/>
            <person name="Gujja S."/>
            <person name="Hansen M."/>
            <person name="Howarth C."/>
            <person name="Imamovic A."/>
            <person name="Ireland A."/>
            <person name="Larimer J."/>
            <person name="McCowan C."/>
            <person name="Murphy C."/>
            <person name="Pearson M."/>
            <person name="Poon T.W."/>
            <person name="Priest M."/>
            <person name="Roberts A."/>
            <person name="Saif S."/>
            <person name="Shea T."/>
            <person name="Sykes S."/>
            <person name="Wortman J."/>
            <person name="Nusbaum C."/>
            <person name="Birren B."/>
        </authorList>
    </citation>
    <scope>NUCLEOTIDE SEQUENCE</scope>
    <source>
        <strain evidence="2">26406</strain>
    </source>
</reference>
<dbReference type="SUPFAM" id="SSF56112">
    <property type="entry name" value="Protein kinase-like (PK-like)"/>
    <property type="match status" value="1"/>
</dbReference>
<dbReference type="InterPro" id="IPR011009">
    <property type="entry name" value="Kinase-like_dom_sf"/>
</dbReference>
<dbReference type="OrthoDB" id="10003767at2759"/>
<feature type="domain" description="Aminoglycoside phosphotransferase" evidence="1">
    <location>
        <begin position="82"/>
        <end position="293"/>
    </location>
</feature>
<name>W9ZGZ6_FUSOX</name>
<proteinExistence type="predicted"/>
<dbReference type="Pfam" id="PF01636">
    <property type="entry name" value="APH"/>
    <property type="match status" value="1"/>
</dbReference>
<protein>
    <recommendedName>
        <fullName evidence="1">Aminoglycoside phosphotransferase domain-containing protein</fullName>
    </recommendedName>
</protein>
<dbReference type="InterPro" id="IPR002575">
    <property type="entry name" value="Aminoglycoside_PTrfase"/>
</dbReference>
<reference evidence="2" key="1">
    <citation type="submission" date="2012-04" db="EMBL/GenBank/DDBJ databases">
        <title>The Genome Sequence of Fusarium oxysporum melonis.</title>
        <authorList>
            <consortium name="The Broad Institute Genome Sequencing Platform"/>
            <person name="Ma L.-J."/>
            <person name="Gale L.R."/>
            <person name="Schwartz D.C."/>
            <person name="Zhou S."/>
            <person name="Corby-Kistler H."/>
            <person name="Young S.K."/>
            <person name="Zeng Q."/>
            <person name="Gargeya S."/>
            <person name="Fitzgerald M."/>
            <person name="Haas B."/>
            <person name="Abouelleil A."/>
            <person name="Alvarado L."/>
            <person name="Arachchi H.M."/>
            <person name="Berlin A."/>
            <person name="Brown A."/>
            <person name="Chapman S.B."/>
            <person name="Chen Z."/>
            <person name="Dunbar C."/>
            <person name="Freedman E."/>
            <person name="Gearin G."/>
            <person name="Goldberg J."/>
            <person name="Griggs A."/>
            <person name="Gujja S."/>
            <person name="Heiman D."/>
            <person name="Howarth C."/>
            <person name="Larson L."/>
            <person name="Lui A."/>
            <person name="MacDonald P.J.P."/>
            <person name="Montmayeur A."/>
            <person name="Murphy C."/>
            <person name="Neiman D."/>
            <person name="Pearson M."/>
            <person name="Priest M."/>
            <person name="Roberts A."/>
            <person name="Saif S."/>
            <person name="Shea T."/>
            <person name="Shenoy N."/>
            <person name="Sisk P."/>
            <person name="Stolte C."/>
            <person name="Sykes S."/>
            <person name="Wortman J."/>
            <person name="Nusbaum C."/>
            <person name="Birren B."/>
        </authorList>
    </citation>
    <scope>NUCLEOTIDE SEQUENCE</scope>
    <source>
        <strain evidence="2">26406</strain>
    </source>
</reference>
<dbReference type="EMBL" id="JH659347">
    <property type="protein sequence ID" value="EXK27857.1"/>
    <property type="molecule type" value="Genomic_DNA"/>
</dbReference>
<dbReference type="VEuPathDB" id="FungiDB:FOMG_15706"/>
<dbReference type="AlphaFoldDB" id="W9ZGZ6"/>
<accession>W9ZGZ6</accession>
<evidence type="ECO:0000259" key="1">
    <source>
        <dbReference type="Pfam" id="PF01636"/>
    </source>
</evidence>
<organism evidence="2">
    <name type="scientific">Fusarium oxysporum f. sp. melonis 26406</name>
    <dbReference type="NCBI Taxonomy" id="1089452"/>
    <lineage>
        <taxon>Eukaryota</taxon>
        <taxon>Fungi</taxon>
        <taxon>Dikarya</taxon>
        <taxon>Ascomycota</taxon>
        <taxon>Pezizomycotina</taxon>
        <taxon>Sordariomycetes</taxon>
        <taxon>Hypocreomycetidae</taxon>
        <taxon>Hypocreales</taxon>
        <taxon>Nectriaceae</taxon>
        <taxon>Fusarium</taxon>
        <taxon>Fusarium oxysporum species complex</taxon>
    </lineage>
</organism>
<evidence type="ECO:0000313" key="2">
    <source>
        <dbReference type="EMBL" id="EXK27857.1"/>
    </source>
</evidence>
<dbReference type="Proteomes" id="UP000030703">
    <property type="component" value="Unassembled WGS sequence"/>
</dbReference>
<dbReference type="HOGENOM" id="CLU_053876_2_0_1"/>
<dbReference type="PANTHER" id="PTHR21310:SF15">
    <property type="entry name" value="AMINOGLYCOSIDE PHOSPHOTRANSFERASE DOMAIN-CONTAINING PROTEIN"/>
    <property type="match status" value="1"/>
</dbReference>
<gene>
    <name evidence="2" type="ORF">FOMG_15706</name>
</gene>